<organism evidence="1 2">
    <name type="scientific">Schistosoma mattheei</name>
    <dbReference type="NCBI Taxonomy" id="31246"/>
    <lineage>
        <taxon>Eukaryota</taxon>
        <taxon>Metazoa</taxon>
        <taxon>Spiralia</taxon>
        <taxon>Lophotrochozoa</taxon>
        <taxon>Platyhelminthes</taxon>
        <taxon>Trematoda</taxon>
        <taxon>Digenea</taxon>
        <taxon>Strigeidida</taxon>
        <taxon>Schistosomatoidea</taxon>
        <taxon>Schistosomatidae</taxon>
        <taxon>Schistosoma</taxon>
    </lineage>
</organism>
<accession>A0A183Q486</accession>
<protein>
    <submittedName>
        <fullName evidence="1">Uncharacterized protein</fullName>
    </submittedName>
</protein>
<reference evidence="1 2" key="1">
    <citation type="submission" date="2018-11" db="EMBL/GenBank/DDBJ databases">
        <authorList>
            <consortium name="Pathogen Informatics"/>
        </authorList>
    </citation>
    <scope>NUCLEOTIDE SEQUENCE [LARGE SCALE GENOMIC DNA]</scope>
    <source>
        <strain>Denwood</strain>
        <strain evidence="2">Zambia</strain>
    </source>
</reference>
<sequence length="251" mass="28604">MVAGGQRLVHTSFVPPGSCSPCAPLLWNQGFLTPLGELSISTNLVKAPVIRLSSSQFHKQQPRCINAGGSTGDGINARIVKARAVYANLGHLWSLCDVSLAVKVRIYNASVRAVLFYACETWPLQVEDVGRLFVFDHRCLRRIADIQWQHHVSNAEVRHRVFGHRDDNAIGVTILEHRLRWLGHVLRMSSQRIPRRALFVASGTDWKKRRGGQYMTWCERKLQRTGFCWSFTTPWLGSERWYNTVARDVIR</sequence>
<dbReference type="EMBL" id="UZAL01047264">
    <property type="protein sequence ID" value="VDP84819.1"/>
    <property type="molecule type" value="Genomic_DNA"/>
</dbReference>
<proteinExistence type="predicted"/>
<dbReference type="PANTHER" id="PTHR47027:SF25">
    <property type="entry name" value="REVERSE TRANSCRIPTASE DOMAIN-CONTAINING PROTEIN"/>
    <property type="match status" value="1"/>
</dbReference>
<name>A0A183Q486_9TREM</name>
<dbReference type="AlphaFoldDB" id="A0A183Q486"/>
<keyword evidence="2" id="KW-1185">Reference proteome</keyword>
<dbReference type="PANTHER" id="PTHR47027">
    <property type="entry name" value="REVERSE TRANSCRIPTASE DOMAIN-CONTAINING PROTEIN"/>
    <property type="match status" value="1"/>
</dbReference>
<evidence type="ECO:0000313" key="2">
    <source>
        <dbReference type="Proteomes" id="UP000269396"/>
    </source>
</evidence>
<gene>
    <name evidence="1" type="ORF">SMTD_LOCUS21423</name>
</gene>
<evidence type="ECO:0000313" key="1">
    <source>
        <dbReference type="EMBL" id="VDP84819.1"/>
    </source>
</evidence>
<dbReference type="Proteomes" id="UP000269396">
    <property type="component" value="Unassembled WGS sequence"/>
</dbReference>